<feature type="region of interest" description="Disordered" evidence="6">
    <location>
        <begin position="852"/>
        <end position="889"/>
    </location>
</feature>
<evidence type="ECO:0000313" key="8">
    <source>
        <dbReference type="Proteomes" id="UP000492820"/>
    </source>
</evidence>
<evidence type="ECO:0000256" key="4">
    <source>
        <dbReference type="ARBA" id="ARBA00038123"/>
    </source>
</evidence>
<dbReference type="Gene3D" id="1.20.5.340">
    <property type="match status" value="1"/>
</dbReference>
<protein>
    <submittedName>
        <fullName evidence="7 9">Centrosomal protein of 135 kDa</fullName>
    </submittedName>
</protein>
<evidence type="ECO:0000256" key="6">
    <source>
        <dbReference type="SAM" id="MobiDB-lite"/>
    </source>
</evidence>
<dbReference type="InterPro" id="IPR051877">
    <property type="entry name" value="Centriole_BasalBody_StrucProt"/>
</dbReference>
<dbReference type="AlphaFoldDB" id="A0A068WGA0"/>
<evidence type="ECO:0000256" key="2">
    <source>
        <dbReference type="ARBA" id="ARBA00022490"/>
    </source>
</evidence>
<keyword evidence="5" id="KW-0175">Coiled coil</keyword>
<feature type="compositionally biased region" description="Polar residues" evidence="6">
    <location>
        <begin position="147"/>
        <end position="157"/>
    </location>
</feature>
<feature type="compositionally biased region" description="Polar residues" evidence="6">
    <location>
        <begin position="194"/>
        <end position="209"/>
    </location>
</feature>
<reference evidence="9" key="3">
    <citation type="submission" date="2020-10" db="UniProtKB">
        <authorList>
            <consortium name="WormBaseParasite"/>
        </authorList>
    </citation>
    <scope>IDENTIFICATION</scope>
</reference>
<feature type="coiled-coil region" evidence="5">
    <location>
        <begin position="344"/>
        <end position="378"/>
    </location>
</feature>
<comment type="subcellular location">
    <subcellularLocation>
        <location evidence="1">Cytoplasm</location>
        <location evidence="1">Cytoskeleton</location>
        <location evidence="1">Microtubule organizing center</location>
        <location evidence="1">Centrosome</location>
        <location evidence="1">Centriole</location>
    </subcellularLocation>
</comment>
<dbReference type="GO" id="GO:0005814">
    <property type="term" value="C:centriole"/>
    <property type="evidence" value="ECO:0007669"/>
    <property type="project" value="UniProtKB-SubCell"/>
</dbReference>
<feature type="region of interest" description="Disordered" evidence="6">
    <location>
        <begin position="1186"/>
        <end position="1218"/>
    </location>
</feature>
<feature type="compositionally biased region" description="Polar residues" evidence="6">
    <location>
        <begin position="1197"/>
        <end position="1208"/>
    </location>
</feature>
<feature type="coiled-coil region" evidence="5">
    <location>
        <begin position="890"/>
        <end position="938"/>
    </location>
</feature>
<feature type="compositionally biased region" description="Basic and acidic residues" evidence="6">
    <location>
        <begin position="9"/>
        <end position="34"/>
    </location>
</feature>
<organism evidence="7">
    <name type="scientific">Echinococcus granulosus</name>
    <name type="common">Hydatid tapeworm</name>
    <dbReference type="NCBI Taxonomy" id="6210"/>
    <lineage>
        <taxon>Eukaryota</taxon>
        <taxon>Metazoa</taxon>
        <taxon>Spiralia</taxon>
        <taxon>Lophotrochozoa</taxon>
        <taxon>Platyhelminthes</taxon>
        <taxon>Cestoda</taxon>
        <taxon>Eucestoda</taxon>
        <taxon>Cyclophyllidea</taxon>
        <taxon>Taeniidae</taxon>
        <taxon>Echinococcus</taxon>
        <taxon>Echinococcus granulosus group</taxon>
    </lineage>
</organism>
<dbReference type="EMBL" id="LK028576">
    <property type="protein sequence ID" value="CDS16630.1"/>
    <property type="molecule type" value="Genomic_DNA"/>
</dbReference>
<feature type="region of interest" description="Disordered" evidence="6">
    <location>
        <begin position="1"/>
        <end position="40"/>
    </location>
</feature>
<keyword evidence="3" id="KW-0206">Cytoskeleton</keyword>
<evidence type="ECO:0000256" key="5">
    <source>
        <dbReference type="SAM" id="Coils"/>
    </source>
</evidence>
<gene>
    <name evidence="7" type="ORF">EgrG_000905100</name>
</gene>
<dbReference type="WBParaSite" id="EgrG_000905100">
    <property type="protein sequence ID" value="EgrG_000905100"/>
    <property type="gene ID" value="EgrG_000905100"/>
</dbReference>
<dbReference type="OrthoDB" id="10254663at2759"/>
<reference evidence="7 8" key="1">
    <citation type="journal article" date="2013" name="Nature">
        <title>The genomes of four tapeworm species reveal adaptations to parasitism.</title>
        <authorList>
            <person name="Tsai I.J."/>
            <person name="Zarowiecki M."/>
            <person name="Holroyd N."/>
            <person name="Garciarrubio A."/>
            <person name="Sanchez-Flores A."/>
            <person name="Brooks K.L."/>
            <person name="Tracey A."/>
            <person name="Bobes R.J."/>
            <person name="Fragoso G."/>
            <person name="Sciutto E."/>
            <person name="Aslett M."/>
            <person name="Beasley H."/>
            <person name="Bennett H.M."/>
            <person name="Cai J."/>
            <person name="Camicia F."/>
            <person name="Clark R."/>
            <person name="Cucher M."/>
            <person name="De Silva N."/>
            <person name="Day T.A."/>
            <person name="Deplazes P."/>
            <person name="Estrada K."/>
            <person name="Fernandez C."/>
            <person name="Holland P.W."/>
            <person name="Hou J."/>
            <person name="Hu S."/>
            <person name="Huckvale T."/>
            <person name="Hung S.S."/>
            <person name="Kamenetzky L."/>
            <person name="Keane J.A."/>
            <person name="Kiss F."/>
            <person name="Koziol U."/>
            <person name="Lambert O."/>
            <person name="Liu K."/>
            <person name="Luo X."/>
            <person name="Luo Y."/>
            <person name="Macchiaroli N."/>
            <person name="Nichol S."/>
            <person name="Paps J."/>
            <person name="Parkinson J."/>
            <person name="Pouchkina-Stantcheva N."/>
            <person name="Riddiford N."/>
            <person name="Rosenzvit M."/>
            <person name="Salinas G."/>
            <person name="Wasmuth J.D."/>
            <person name="Zamanian M."/>
            <person name="Zheng Y."/>
            <person name="Cai X."/>
            <person name="Soberon X."/>
            <person name="Olson P.D."/>
            <person name="Laclette J.P."/>
            <person name="Brehm K."/>
            <person name="Berriman M."/>
            <person name="Garciarrubio A."/>
            <person name="Bobes R.J."/>
            <person name="Fragoso G."/>
            <person name="Sanchez-Flores A."/>
            <person name="Estrada K."/>
            <person name="Cevallos M.A."/>
            <person name="Morett E."/>
            <person name="Gonzalez V."/>
            <person name="Portillo T."/>
            <person name="Ochoa-Leyva A."/>
            <person name="Jose M.V."/>
            <person name="Sciutto E."/>
            <person name="Landa A."/>
            <person name="Jimenez L."/>
            <person name="Valdes V."/>
            <person name="Carrero J.C."/>
            <person name="Larralde C."/>
            <person name="Morales-Montor J."/>
            <person name="Limon-Lason J."/>
            <person name="Soberon X."/>
            <person name="Laclette J.P."/>
        </authorList>
    </citation>
    <scope>NUCLEOTIDE SEQUENCE [LARGE SCALE GENOMIC DNA]</scope>
</reference>
<name>A0A068WGA0_ECHGR</name>
<feature type="compositionally biased region" description="Basic and acidic residues" evidence="6">
    <location>
        <begin position="877"/>
        <end position="889"/>
    </location>
</feature>
<accession>A0A068WGA0</accession>
<feature type="coiled-coil region" evidence="5">
    <location>
        <begin position="995"/>
        <end position="1169"/>
    </location>
</feature>
<sequence length="1218" mass="141029">MSECSMMENRSRSVEKKLDELLRETSKERSEKKFYSSNVEPKASADSGIQLITCEDRPVRLNDAQQLLNENKIQLLMKENAKLNDELRSMQQNEVDFENAARDVRTLLLRSEEDKKHLMNRIEKLTANERVLISEIERLKRRGGTTGSTRPPSQKKSGSLEEHITGLEQDRDYWKNQVELLSQMLTCPSIVGPRSTTNKQVGSRVSSASKLGRGKAQKDERTSRIEEDLKALQETRREAKQMKYRPFAGLGLIPRSRSLPREQSFEKSLENQKLRIERDELRMLLTRFEKRIQEIQDNVQTLTKERNDLHKLYADAKNEIHRLHHDLYDVQNAASRRVVNQEVTARLQADLERARREIEHLSAERESLAAKYKKATEVESVDKQRHSKQMDYMEKALCEATTERDEVVSRIGQLKRRLEELQCSQVQIEQRLTERNEKLKRSTEEANGLRGELEGRQRLLEETEAKLVAARQRNSELEAVYQRAEASIEEISRRLQLEREGCERFQSELQEASCERVKMQQEMEELRKAKSQLQKNNKYLEKKYMVTVTERDEVNSNCNKLATAIKNLEQKLKTAEDEVTSWTSKFQLERSAGASLAERCSVAERRLEESEFRTQDLTNELRENQDARYQLERQVKTLADNVDRLKSNVERLREENESLKSDIDLANKDKIKLEALIEDLTASNRQLVRDRDDVTHRHTVARERIAELEAALRSLETDLKRQTEAANKEHQMVVDLQRQNEAMKQRCEDLDAELTETINKHRNVEDRFHQVELRAGQLERELRLEHDDYLQVRSRLEATEEQRDAEEASLANRKLMAQRISDLEAQLTSQLMELKEARSTLDENARVLTRKEEQLRTSQAAEQSLRSELAAAQSSLRESRRALDGGEQESARIRDELAAAMRDLQRLQVELHETTDERESLKARADSYLSELARQERLLGERARERDILAEQSRAAVEDAELWRTRWTEAEAAAATARSHSDENAAEVVRLRDALEAQKREVSQCRTALERAENQVLSLNQQVDETTEAAGLARAELEALAAEVSRLRDSLVRAEAARSAKEREAVHSRVEAEEARSKLHSTEAALLQANENAATERENARNANLLLQSAREKEHTATLEAQERMNEVIMLRERAVMAEERMDAQQRENARLYERLAETEKEASRLSCSLSTERFERERLSAELQSVPTTYRPLGFSGSSGRYTTSRLRSPRREKEEI</sequence>
<feature type="coiled-coil region" evidence="5">
    <location>
        <begin position="404"/>
        <end position="585"/>
    </location>
</feature>
<feature type="region of interest" description="Disordered" evidence="6">
    <location>
        <begin position="192"/>
        <end position="223"/>
    </location>
</feature>
<evidence type="ECO:0000256" key="1">
    <source>
        <dbReference type="ARBA" id="ARBA00004114"/>
    </source>
</evidence>
<comment type="similarity">
    <text evidence="4">Belongs to the CEP135/TSGA10 family.</text>
</comment>
<dbReference type="SUPFAM" id="SSF57997">
    <property type="entry name" value="Tropomyosin"/>
    <property type="match status" value="1"/>
</dbReference>
<dbReference type="PANTHER" id="PTHR20544:SF0">
    <property type="entry name" value="NUCLEOPROTEIN TPR_MLP1 DOMAIN-CONTAINING PROTEIN"/>
    <property type="match status" value="1"/>
</dbReference>
<evidence type="ECO:0000256" key="3">
    <source>
        <dbReference type="ARBA" id="ARBA00023212"/>
    </source>
</evidence>
<feature type="region of interest" description="Disordered" evidence="6">
    <location>
        <begin position="138"/>
        <end position="161"/>
    </location>
</feature>
<feature type="coiled-coil region" evidence="5">
    <location>
        <begin position="271"/>
        <end position="319"/>
    </location>
</feature>
<dbReference type="PANTHER" id="PTHR20544">
    <property type="entry name" value="CENTROSOMAL PROTEIN CEP135"/>
    <property type="match status" value="1"/>
</dbReference>
<keyword evidence="2" id="KW-0963">Cytoplasm</keyword>
<evidence type="ECO:0000313" key="9">
    <source>
        <dbReference type="WBParaSite" id="EgrG_000905100"/>
    </source>
</evidence>
<dbReference type="Proteomes" id="UP000492820">
    <property type="component" value="Unassembled WGS sequence"/>
</dbReference>
<proteinExistence type="inferred from homology"/>
<feature type="compositionally biased region" description="Polar residues" evidence="6">
    <location>
        <begin position="856"/>
        <end position="876"/>
    </location>
</feature>
<evidence type="ECO:0000313" key="7">
    <source>
        <dbReference type="EMBL" id="CDS16630.1"/>
    </source>
</evidence>
<reference evidence="7" key="2">
    <citation type="submission" date="2014-06" db="EMBL/GenBank/DDBJ databases">
        <authorList>
            <person name="Aslett M."/>
        </authorList>
    </citation>
    <scope>NUCLEOTIDE SEQUENCE</scope>
</reference>